<dbReference type="GO" id="GO:0016757">
    <property type="term" value="F:glycosyltransferase activity"/>
    <property type="evidence" value="ECO:0007669"/>
    <property type="project" value="UniProtKB-KW"/>
</dbReference>
<name>F5T0Y4_9GAMM</name>
<feature type="transmembrane region" description="Helical" evidence="9">
    <location>
        <begin position="241"/>
        <end position="262"/>
    </location>
</feature>
<dbReference type="Gene3D" id="3.90.550.10">
    <property type="entry name" value="Spore Coat Polysaccharide Biosynthesis Protein SpsA, Chain A"/>
    <property type="match status" value="1"/>
</dbReference>
<dbReference type="AlphaFoldDB" id="F5T0Y4"/>
<evidence type="ECO:0000313" key="12">
    <source>
        <dbReference type="Proteomes" id="UP000003544"/>
    </source>
</evidence>
<gene>
    <name evidence="11" type="ORF">MAMP_00434</name>
</gene>
<dbReference type="PANTHER" id="PTHR48090">
    <property type="entry name" value="UNDECAPRENYL-PHOSPHATE 4-DEOXY-4-FORMAMIDO-L-ARABINOSE TRANSFERASE-RELATED"/>
    <property type="match status" value="1"/>
</dbReference>
<dbReference type="Pfam" id="PF00535">
    <property type="entry name" value="Glycos_transf_2"/>
    <property type="match status" value="1"/>
</dbReference>
<dbReference type="PANTHER" id="PTHR48090:SF1">
    <property type="entry name" value="PROPHAGE BACTOPRENOL GLUCOSYL TRANSFERASE HOMOLOG"/>
    <property type="match status" value="1"/>
</dbReference>
<keyword evidence="3" id="KW-0328">Glycosyltransferase</keyword>
<dbReference type="GO" id="GO:0005886">
    <property type="term" value="C:plasma membrane"/>
    <property type="evidence" value="ECO:0007669"/>
    <property type="project" value="UniProtKB-SubCell"/>
</dbReference>
<reference evidence="11 12" key="1">
    <citation type="journal article" date="2011" name="J. Bacteriol.">
        <title>Draft genome sequence of Methylophaga aminisulfidivorans MP T.</title>
        <authorList>
            <person name="Han G.H."/>
            <person name="Kim W."/>
            <person name="Chun J."/>
            <person name="Kim S.W."/>
        </authorList>
    </citation>
    <scope>NUCLEOTIDE SEQUENCE [LARGE SCALE GENOMIC DNA]</scope>
    <source>
        <strain evidence="12">MP(T)</strain>
    </source>
</reference>
<dbReference type="InterPro" id="IPR029044">
    <property type="entry name" value="Nucleotide-diphossugar_trans"/>
</dbReference>
<keyword evidence="6 9" id="KW-1133">Transmembrane helix</keyword>
<sequence length="333" mass="38126">MKKTKPCINDARSHLITILIPVFNEEAVLSKLLQTLDQVTGSMPYKFEFLFVDDGSRDNTVNKLRFAKNRFKQIRILSLSRNFGKEAAVTAGLQYAKGDAVILIDADLQDPPHCIPEMVSAWKQGADVVLMKRRSRHGDGWAKRTYAYLFYRFISYISDIPIPTDTGDFRLMSRQVVDAVNQLPERNRYMKGIFAWVGMDTKIIEFDREQRAAGITKWNYLKLFTLALDGITSFSYKPLRISFFLGIALLATSILSMFVSNIGTTSTHEVIDYNLLFCLITFFFGLQFLCLGVLGEYIGKIYTESKQRPLFIVSEFIESHDDNSRSKQRIINL</sequence>
<evidence type="ECO:0000256" key="8">
    <source>
        <dbReference type="ARBA" id="ARBA00038152"/>
    </source>
</evidence>
<dbReference type="Proteomes" id="UP000003544">
    <property type="component" value="Unassembled WGS sequence"/>
</dbReference>
<organism evidence="11 12">
    <name type="scientific">Methylophaga aminisulfidivorans MP</name>
    <dbReference type="NCBI Taxonomy" id="1026882"/>
    <lineage>
        <taxon>Bacteria</taxon>
        <taxon>Pseudomonadati</taxon>
        <taxon>Pseudomonadota</taxon>
        <taxon>Gammaproteobacteria</taxon>
        <taxon>Thiotrichales</taxon>
        <taxon>Piscirickettsiaceae</taxon>
        <taxon>Methylophaga</taxon>
    </lineage>
</organism>
<evidence type="ECO:0000259" key="10">
    <source>
        <dbReference type="Pfam" id="PF00535"/>
    </source>
</evidence>
<keyword evidence="2" id="KW-1003">Cell membrane</keyword>
<dbReference type="OrthoDB" id="9811884at2"/>
<comment type="subcellular location">
    <subcellularLocation>
        <location evidence="1">Cell membrane</location>
        <topology evidence="1">Multi-pass membrane protein</topology>
    </subcellularLocation>
</comment>
<dbReference type="eggNOG" id="COG0463">
    <property type="taxonomic scope" value="Bacteria"/>
</dbReference>
<dbReference type="CDD" id="cd04187">
    <property type="entry name" value="DPM1_like_bac"/>
    <property type="match status" value="1"/>
</dbReference>
<accession>F5T0Y4</accession>
<keyword evidence="5 9" id="KW-0812">Transmembrane</keyword>
<dbReference type="InterPro" id="IPR001173">
    <property type="entry name" value="Glyco_trans_2-like"/>
</dbReference>
<keyword evidence="7 9" id="KW-0472">Membrane</keyword>
<evidence type="ECO:0000256" key="9">
    <source>
        <dbReference type="SAM" id="Phobius"/>
    </source>
</evidence>
<dbReference type="InterPro" id="IPR050256">
    <property type="entry name" value="Glycosyltransferase_2"/>
</dbReference>
<comment type="similarity">
    <text evidence="8">Belongs to the glycosyltransferase 2 family. GtrB subfamily.</text>
</comment>
<keyword evidence="12" id="KW-1185">Reference proteome</keyword>
<evidence type="ECO:0000256" key="7">
    <source>
        <dbReference type="ARBA" id="ARBA00023136"/>
    </source>
</evidence>
<feature type="transmembrane region" description="Helical" evidence="9">
    <location>
        <begin position="274"/>
        <end position="298"/>
    </location>
</feature>
<evidence type="ECO:0000313" key="11">
    <source>
        <dbReference type="EMBL" id="EGL53983.1"/>
    </source>
</evidence>
<evidence type="ECO:0000256" key="2">
    <source>
        <dbReference type="ARBA" id="ARBA00022475"/>
    </source>
</evidence>
<dbReference type="EMBL" id="AFIG01000002">
    <property type="protein sequence ID" value="EGL53983.1"/>
    <property type="molecule type" value="Genomic_DNA"/>
</dbReference>
<evidence type="ECO:0000256" key="4">
    <source>
        <dbReference type="ARBA" id="ARBA00022679"/>
    </source>
</evidence>
<comment type="caution">
    <text evidence="11">The sequence shown here is derived from an EMBL/GenBank/DDBJ whole genome shotgun (WGS) entry which is preliminary data.</text>
</comment>
<evidence type="ECO:0000256" key="6">
    <source>
        <dbReference type="ARBA" id="ARBA00022989"/>
    </source>
</evidence>
<keyword evidence="4 11" id="KW-0808">Transferase</keyword>
<dbReference type="STRING" id="1026882.MAMP_00434"/>
<proteinExistence type="inferred from homology"/>
<feature type="domain" description="Glycosyltransferase 2-like" evidence="10">
    <location>
        <begin position="17"/>
        <end position="178"/>
    </location>
</feature>
<evidence type="ECO:0000256" key="3">
    <source>
        <dbReference type="ARBA" id="ARBA00022676"/>
    </source>
</evidence>
<evidence type="ECO:0000256" key="1">
    <source>
        <dbReference type="ARBA" id="ARBA00004651"/>
    </source>
</evidence>
<protein>
    <submittedName>
        <fullName evidence="11">Glycosyltransferase involved in cell wall biogenesis</fullName>
    </submittedName>
</protein>
<dbReference type="FunFam" id="3.90.550.10:FF:000079">
    <property type="entry name" value="Probable glycosyl transferase"/>
    <property type="match status" value="1"/>
</dbReference>
<dbReference type="RefSeq" id="WP_007146231.1">
    <property type="nucleotide sequence ID" value="NZ_AFIG01000002.1"/>
</dbReference>
<dbReference type="SUPFAM" id="SSF53448">
    <property type="entry name" value="Nucleotide-diphospho-sugar transferases"/>
    <property type="match status" value="1"/>
</dbReference>
<evidence type="ECO:0000256" key="5">
    <source>
        <dbReference type="ARBA" id="ARBA00022692"/>
    </source>
</evidence>